<evidence type="ECO:0000313" key="2">
    <source>
        <dbReference type="Proteomes" id="UP000320011"/>
    </source>
</evidence>
<name>A0A558C568_9PSEU</name>
<gene>
    <name evidence="1" type="ORF">FNH05_22015</name>
</gene>
<proteinExistence type="predicted"/>
<dbReference type="AlphaFoldDB" id="A0A558C568"/>
<evidence type="ECO:0000313" key="1">
    <source>
        <dbReference type="EMBL" id="TVT43939.1"/>
    </source>
</evidence>
<accession>A0A558C568</accession>
<reference evidence="1 2" key="1">
    <citation type="submission" date="2019-07" db="EMBL/GenBank/DDBJ databases">
        <authorList>
            <person name="Duangmal K."/>
            <person name="Teo W.F.A."/>
        </authorList>
    </citation>
    <scope>NUCLEOTIDE SEQUENCE [LARGE SCALE GENOMIC DNA]</scope>
    <source>
        <strain evidence="1 2">TBRC 6029</strain>
    </source>
</reference>
<sequence length="176" mass="19586">MAESLESLRWLDSAAQREHLLADTGRDANWWLGLIQQATLRATDPEATEEARRSWTVLAVTLLDTALESGGLADREVVTRKAKLSLALARHGRPEEFSAALRPGLVARECLALAEMTPDEAAATPWRPRAEDVEVMRRLRKVRNVVAPAVELAAYIEDESTKREVDAWRAVLPKLP</sequence>
<dbReference type="RefSeq" id="WP_144590604.1">
    <property type="nucleotide sequence ID" value="NZ_VJWX01000238.1"/>
</dbReference>
<organism evidence="1 2">
    <name type="scientific">Amycolatopsis rhizosphaerae</name>
    <dbReference type="NCBI Taxonomy" id="2053003"/>
    <lineage>
        <taxon>Bacteria</taxon>
        <taxon>Bacillati</taxon>
        <taxon>Actinomycetota</taxon>
        <taxon>Actinomycetes</taxon>
        <taxon>Pseudonocardiales</taxon>
        <taxon>Pseudonocardiaceae</taxon>
        <taxon>Amycolatopsis</taxon>
    </lineage>
</organism>
<dbReference type="EMBL" id="VJWX01000238">
    <property type="protein sequence ID" value="TVT43939.1"/>
    <property type="molecule type" value="Genomic_DNA"/>
</dbReference>
<comment type="caution">
    <text evidence="1">The sequence shown here is derived from an EMBL/GenBank/DDBJ whole genome shotgun (WGS) entry which is preliminary data.</text>
</comment>
<keyword evidence="2" id="KW-1185">Reference proteome</keyword>
<protein>
    <submittedName>
        <fullName evidence="1">Uncharacterized protein</fullName>
    </submittedName>
</protein>
<reference evidence="1 2" key="2">
    <citation type="submission" date="2019-08" db="EMBL/GenBank/DDBJ databases">
        <title>Amycolatopsis acidicola sp. nov., isolated from peat swamp forest soil.</title>
        <authorList>
            <person name="Srisuk N."/>
        </authorList>
    </citation>
    <scope>NUCLEOTIDE SEQUENCE [LARGE SCALE GENOMIC DNA]</scope>
    <source>
        <strain evidence="1 2">TBRC 6029</strain>
    </source>
</reference>
<dbReference type="Proteomes" id="UP000320011">
    <property type="component" value="Unassembled WGS sequence"/>
</dbReference>
<dbReference type="OrthoDB" id="3627501at2"/>